<keyword evidence="3" id="KW-1185">Reference proteome</keyword>
<feature type="transmembrane region" description="Helical" evidence="1">
    <location>
        <begin position="310"/>
        <end position="332"/>
    </location>
</feature>
<accession>A0A8I2YM57</accession>
<feature type="transmembrane region" description="Helical" evidence="1">
    <location>
        <begin position="352"/>
        <end position="373"/>
    </location>
</feature>
<name>A0A8I2YM57_9AGAM</name>
<feature type="transmembrane region" description="Helical" evidence="1">
    <location>
        <begin position="131"/>
        <end position="152"/>
    </location>
</feature>
<comment type="caution">
    <text evidence="2">The sequence shown here is derived from an EMBL/GenBank/DDBJ whole genome shotgun (WGS) entry which is preliminary data.</text>
</comment>
<proteinExistence type="predicted"/>
<evidence type="ECO:0000313" key="3">
    <source>
        <dbReference type="Proteomes" id="UP000683000"/>
    </source>
</evidence>
<dbReference type="AlphaFoldDB" id="A0A8I2YM57"/>
<feature type="transmembrane region" description="Helical" evidence="1">
    <location>
        <begin position="184"/>
        <end position="207"/>
    </location>
</feature>
<evidence type="ECO:0000256" key="1">
    <source>
        <dbReference type="SAM" id="Phobius"/>
    </source>
</evidence>
<feature type="transmembrane region" description="Helical" evidence="1">
    <location>
        <begin position="461"/>
        <end position="481"/>
    </location>
</feature>
<feature type="transmembrane region" description="Helical" evidence="1">
    <location>
        <begin position="227"/>
        <end position="247"/>
    </location>
</feature>
<keyword evidence="1" id="KW-0472">Membrane</keyword>
<dbReference type="EMBL" id="JAGFBS010000016">
    <property type="protein sequence ID" value="KAG6375094.1"/>
    <property type="molecule type" value="Genomic_DNA"/>
</dbReference>
<feature type="transmembrane region" description="Helical" evidence="1">
    <location>
        <begin position="418"/>
        <end position="441"/>
    </location>
</feature>
<keyword evidence="1" id="KW-1133">Transmembrane helix</keyword>
<sequence>MSAIGRTVLATIKNQGQSPLHSVHAVTRKPVFFSFSPSSDMPAYNPVNHRDSYATDFESVHFKSKQTTGPEFYDRSNLSRKISLVGVGIAAIFGWFCIFEGFMIFISKNTISSGVVVISLKKSWQKELLSLGLNLVVTACTETIGFVHAIALRSALASQQRLRFNTNLRLLSAASGLFNPNGTLCNIVMAILLIVSYSSSLLVALSVDLGSSSGVEDAELAICVSEVPLIVMGVALLLQAVIALASARSADILTWSSSPFDITAALVHHAQIIPEPGQCMRSVGDRARGPVTPSRKQPSAWRAHSSIARVVITLWILVILCIVWGIIIVHLSDHSLADAMKSWSFFPQPQSHVIAYSIPIAGGVYWYWVLYYINMAAIQGPLTLALHCSELVVNVIRDEKVWRNSTTAEGTSVSSHPLALVFGSTLNVGLLVLKPLLHWMLGLAISLAGTAEQGYLTAIAILNYSVALLIFSLSLTAIVLYRPKGPQPAAYGHVQTLANLIDEWSPTMWWGHKEKGFPFYHAGTSDCRLPKVNMNALYA</sequence>
<dbReference type="OrthoDB" id="2688021at2759"/>
<organism evidence="2 3">
    <name type="scientific">Boletus reticuloceps</name>
    <dbReference type="NCBI Taxonomy" id="495285"/>
    <lineage>
        <taxon>Eukaryota</taxon>
        <taxon>Fungi</taxon>
        <taxon>Dikarya</taxon>
        <taxon>Basidiomycota</taxon>
        <taxon>Agaricomycotina</taxon>
        <taxon>Agaricomycetes</taxon>
        <taxon>Agaricomycetidae</taxon>
        <taxon>Boletales</taxon>
        <taxon>Boletineae</taxon>
        <taxon>Boletaceae</taxon>
        <taxon>Boletoideae</taxon>
        <taxon>Boletus</taxon>
    </lineage>
</organism>
<gene>
    <name evidence="2" type="ORF">JVT61DRAFT_3880</name>
</gene>
<evidence type="ECO:0000313" key="2">
    <source>
        <dbReference type="EMBL" id="KAG6375094.1"/>
    </source>
</evidence>
<protein>
    <submittedName>
        <fullName evidence="2">Uncharacterized protein</fullName>
    </submittedName>
</protein>
<reference evidence="2" key="1">
    <citation type="submission" date="2021-03" db="EMBL/GenBank/DDBJ databases">
        <title>Evolutionary innovations through gain and loss of genes in the ectomycorrhizal Boletales.</title>
        <authorList>
            <person name="Wu G."/>
            <person name="Miyauchi S."/>
            <person name="Morin E."/>
            <person name="Yang Z.-L."/>
            <person name="Xu J."/>
            <person name="Martin F.M."/>
        </authorList>
    </citation>
    <scope>NUCLEOTIDE SEQUENCE</scope>
    <source>
        <strain evidence="2">BR01</strain>
    </source>
</reference>
<keyword evidence="1" id="KW-0812">Transmembrane</keyword>
<feature type="transmembrane region" description="Helical" evidence="1">
    <location>
        <begin position="82"/>
        <end position="106"/>
    </location>
</feature>
<dbReference type="Proteomes" id="UP000683000">
    <property type="component" value="Unassembled WGS sequence"/>
</dbReference>